<dbReference type="AlphaFoldDB" id="A0A645BM80"/>
<comment type="caution">
    <text evidence="1">The sequence shown here is derived from an EMBL/GenBank/DDBJ whole genome shotgun (WGS) entry which is preliminary data.</text>
</comment>
<accession>A0A645BM80</accession>
<reference evidence="1" key="1">
    <citation type="submission" date="2019-08" db="EMBL/GenBank/DDBJ databases">
        <authorList>
            <person name="Kucharzyk K."/>
            <person name="Murdoch R.W."/>
            <person name="Higgins S."/>
            <person name="Loffler F."/>
        </authorList>
    </citation>
    <scope>NUCLEOTIDE SEQUENCE</scope>
</reference>
<sequence>MKIRFAVVAVLNNELPNFIGFISVAVKCSVHKFDLTDALLYKKCQVTFNALHG</sequence>
<protein>
    <submittedName>
        <fullName evidence="1">Uncharacterized protein</fullName>
    </submittedName>
</protein>
<proteinExistence type="predicted"/>
<evidence type="ECO:0000313" key="1">
    <source>
        <dbReference type="EMBL" id="MPM66337.1"/>
    </source>
</evidence>
<dbReference type="EMBL" id="VSSQ01021017">
    <property type="protein sequence ID" value="MPM66337.1"/>
    <property type="molecule type" value="Genomic_DNA"/>
</dbReference>
<name>A0A645BM80_9ZZZZ</name>
<organism evidence="1">
    <name type="scientific">bioreactor metagenome</name>
    <dbReference type="NCBI Taxonomy" id="1076179"/>
    <lineage>
        <taxon>unclassified sequences</taxon>
        <taxon>metagenomes</taxon>
        <taxon>ecological metagenomes</taxon>
    </lineage>
</organism>
<gene>
    <name evidence="1" type="ORF">SDC9_113244</name>
</gene>